<feature type="transmembrane region" description="Helical" evidence="7">
    <location>
        <begin position="94"/>
        <end position="115"/>
    </location>
</feature>
<dbReference type="Gene3D" id="1.10.3720.10">
    <property type="entry name" value="MetI-like"/>
    <property type="match status" value="1"/>
</dbReference>
<evidence type="ECO:0000256" key="6">
    <source>
        <dbReference type="ARBA" id="ARBA00023136"/>
    </source>
</evidence>
<dbReference type="PANTHER" id="PTHR30151">
    <property type="entry name" value="ALKANE SULFONATE ABC TRANSPORTER-RELATED, MEMBRANE SUBUNIT"/>
    <property type="match status" value="1"/>
</dbReference>
<evidence type="ECO:0000256" key="4">
    <source>
        <dbReference type="ARBA" id="ARBA00022692"/>
    </source>
</evidence>
<dbReference type="SUPFAM" id="SSF161098">
    <property type="entry name" value="MetI-like"/>
    <property type="match status" value="1"/>
</dbReference>
<comment type="similarity">
    <text evidence="7">Belongs to the binding-protein-dependent transport system permease family.</text>
</comment>
<comment type="subcellular location">
    <subcellularLocation>
        <location evidence="1 7">Cell membrane</location>
        <topology evidence="1 7">Multi-pass membrane protein</topology>
    </subcellularLocation>
</comment>
<feature type="transmembrane region" description="Helical" evidence="7">
    <location>
        <begin position="243"/>
        <end position="263"/>
    </location>
</feature>
<evidence type="ECO:0000256" key="3">
    <source>
        <dbReference type="ARBA" id="ARBA00022475"/>
    </source>
</evidence>
<comment type="caution">
    <text evidence="9">The sequence shown here is derived from an EMBL/GenBank/DDBJ whole genome shotgun (WGS) entry which is preliminary data.</text>
</comment>
<dbReference type="CDD" id="cd06261">
    <property type="entry name" value="TM_PBP2"/>
    <property type="match status" value="1"/>
</dbReference>
<keyword evidence="6 7" id="KW-0472">Membrane</keyword>
<accession>A0ABQ2PP57</accession>
<name>A0ABQ2PP57_9NEIS</name>
<evidence type="ECO:0000256" key="1">
    <source>
        <dbReference type="ARBA" id="ARBA00004651"/>
    </source>
</evidence>
<feature type="transmembrane region" description="Helical" evidence="7">
    <location>
        <begin position="217"/>
        <end position="237"/>
    </location>
</feature>
<dbReference type="RefSeq" id="WP_188695514.1">
    <property type="nucleotide sequence ID" value="NZ_BMLY01000005.1"/>
</dbReference>
<dbReference type="PROSITE" id="PS50928">
    <property type="entry name" value="ABC_TM1"/>
    <property type="match status" value="1"/>
</dbReference>
<dbReference type="InterPro" id="IPR000515">
    <property type="entry name" value="MetI-like"/>
</dbReference>
<feature type="transmembrane region" description="Helical" evidence="7">
    <location>
        <begin position="32"/>
        <end position="53"/>
    </location>
</feature>
<dbReference type="Pfam" id="PF00528">
    <property type="entry name" value="BPD_transp_1"/>
    <property type="match status" value="1"/>
</dbReference>
<evidence type="ECO:0000256" key="5">
    <source>
        <dbReference type="ARBA" id="ARBA00022989"/>
    </source>
</evidence>
<feature type="transmembrane region" description="Helical" evidence="7">
    <location>
        <begin position="121"/>
        <end position="145"/>
    </location>
</feature>
<proteinExistence type="inferred from homology"/>
<keyword evidence="3" id="KW-1003">Cell membrane</keyword>
<evidence type="ECO:0000256" key="7">
    <source>
        <dbReference type="RuleBase" id="RU363032"/>
    </source>
</evidence>
<feature type="domain" description="ABC transmembrane type-1" evidence="8">
    <location>
        <begin position="83"/>
        <end position="267"/>
    </location>
</feature>
<organism evidence="9 10">
    <name type="scientific">Silvimonas amylolytica</name>
    <dbReference type="NCBI Taxonomy" id="449663"/>
    <lineage>
        <taxon>Bacteria</taxon>
        <taxon>Pseudomonadati</taxon>
        <taxon>Pseudomonadota</taxon>
        <taxon>Betaproteobacteria</taxon>
        <taxon>Neisseriales</taxon>
        <taxon>Chitinibacteraceae</taxon>
        <taxon>Silvimonas</taxon>
    </lineage>
</organism>
<evidence type="ECO:0000313" key="10">
    <source>
        <dbReference type="Proteomes" id="UP000621859"/>
    </source>
</evidence>
<evidence type="ECO:0000313" key="9">
    <source>
        <dbReference type="EMBL" id="GGP27161.1"/>
    </source>
</evidence>
<evidence type="ECO:0000259" key="8">
    <source>
        <dbReference type="PROSITE" id="PS50928"/>
    </source>
</evidence>
<keyword evidence="2 7" id="KW-0813">Transport</keyword>
<keyword evidence="10" id="KW-1185">Reference proteome</keyword>
<keyword evidence="5 7" id="KW-1133">Transmembrane helix</keyword>
<keyword evidence="4 7" id="KW-0812">Transmembrane</keyword>
<protein>
    <recommendedName>
        <fullName evidence="8">ABC transmembrane type-1 domain-containing protein</fullName>
    </recommendedName>
</protein>
<evidence type="ECO:0000256" key="2">
    <source>
        <dbReference type="ARBA" id="ARBA00022448"/>
    </source>
</evidence>
<dbReference type="InterPro" id="IPR035906">
    <property type="entry name" value="MetI-like_sf"/>
</dbReference>
<dbReference type="Proteomes" id="UP000621859">
    <property type="component" value="Unassembled WGS sequence"/>
</dbReference>
<gene>
    <name evidence="9" type="ORF">GCM10010971_29800</name>
</gene>
<dbReference type="PANTHER" id="PTHR30151:SF39">
    <property type="entry name" value="ABC TRANSPORTER PERMEASE PROTEIN"/>
    <property type="match status" value="1"/>
</dbReference>
<sequence>MLTQQPLLPLPTAPEPVAVRPARHWRLPRLPAAGRALIALMFPLALLGAWALATRYEWIAPQILPSPTTVLSALTELAQTGDLARNALVSFWRVVWGFGLGAALGLLLGVGFGLSSLLRDYVYPLFRAVAQVPVLGWLPFLILLLGMEEALKVVLVAKAVLVPVAINTDQGIRSVPPQYLEVARVYGFGRWQQLTRVILPAALPGIWNGIRYGLTNAWLALVAVELLASSEGLGFLIVYGRQLFQLDVVLAAVVIIGGVGFVLDKLLSVIEKRLLRWRREAF</sequence>
<reference evidence="10" key="1">
    <citation type="journal article" date="2019" name="Int. J. Syst. Evol. Microbiol.">
        <title>The Global Catalogue of Microorganisms (GCM) 10K type strain sequencing project: providing services to taxonomists for standard genome sequencing and annotation.</title>
        <authorList>
            <consortium name="The Broad Institute Genomics Platform"/>
            <consortium name="The Broad Institute Genome Sequencing Center for Infectious Disease"/>
            <person name="Wu L."/>
            <person name="Ma J."/>
        </authorList>
    </citation>
    <scope>NUCLEOTIDE SEQUENCE [LARGE SCALE GENOMIC DNA]</scope>
    <source>
        <strain evidence="10">CGMCC 1.8860</strain>
    </source>
</reference>
<dbReference type="EMBL" id="BMLY01000005">
    <property type="protein sequence ID" value="GGP27161.1"/>
    <property type="molecule type" value="Genomic_DNA"/>
</dbReference>